<evidence type="ECO:0000313" key="4">
    <source>
        <dbReference type="EMBL" id="KAF2786696.1"/>
    </source>
</evidence>
<evidence type="ECO:0000313" key="5">
    <source>
        <dbReference type="Proteomes" id="UP000799757"/>
    </source>
</evidence>
<feature type="compositionally biased region" description="Polar residues" evidence="2">
    <location>
        <begin position="81"/>
        <end position="98"/>
    </location>
</feature>
<keyword evidence="5" id="KW-1185">Reference proteome</keyword>
<dbReference type="GO" id="GO:0000981">
    <property type="term" value="F:DNA-binding transcription factor activity, RNA polymerase II-specific"/>
    <property type="evidence" value="ECO:0007669"/>
    <property type="project" value="InterPro"/>
</dbReference>
<proteinExistence type="predicted"/>
<feature type="region of interest" description="Disordered" evidence="2">
    <location>
        <begin position="604"/>
        <end position="647"/>
    </location>
</feature>
<organism evidence="4 5">
    <name type="scientific">Melanomma pulvis-pyrius CBS 109.77</name>
    <dbReference type="NCBI Taxonomy" id="1314802"/>
    <lineage>
        <taxon>Eukaryota</taxon>
        <taxon>Fungi</taxon>
        <taxon>Dikarya</taxon>
        <taxon>Ascomycota</taxon>
        <taxon>Pezizomycotina</taxon>
        <taxon>Dothideomycetes</taxon>
        <taxon>Pleosporomycetidae</taxon>
        <taxon>Pleosporales</taxon>
        <taxon>Melanommataceae</taxon>
        <taxon>Melanomma</taxon>
    </lineage>
</organism>
<feature type="domain" description="Xylanolytic transcriptional activator regulatory" evidence="3">
    <location>
        <begin position="283"/>
        <end position="354"/>
    </location>
</feature>
<evidence type="ECO:0000256" key="2">
    <source>
        <dbReference type="SAM" id="MobiDB-lite"/>
    </source>
</evidence>
<feature type="region of interest" description="Disordered" evidence="2">
    <location>
        <begin position="688"/>
        <end position="717"/>
    </location>
</feature>
<dbReference type="InterPro" id="IPR050987">
    <property type="entry name" value="AtrR-like"/>
</dbReference>
<dbReference type="Gene3D" id="4.10.240.10">
    <property type="entry name" value="Zn(2)-C6 fungal-type DNA-binding domain"/>
    <property type="match status" value="1"/>
</dbReference>
<dbReference type="SMART" id="SM00906">
    <property type="entry name" value="Fungal_trans"/>
    <property type="match status" value="1"/>
</dbReference>
<gene>
    <name evidence="4" type="ORF">K505DRAFT_140354</name>
</gene>
<dbReference type="EMBL" id="MU002422">
    <property type="protein sequence ID" value="KAF2786696.1"/>
    <property type="molecule type" value="Genomic_DNA"/>
</dbReference>
<dbReference type="GO" id="GO:0008270">
    <property type="term" value="F:zinc ion binding"/>
    <property type="evidence" value="ECO:0007669"/>
    <property type="project" value="InterPro"/>
</dbReference>
<protein>
    <recommendedName>
        <fullName evidence="3">Xylanolytic transcriptional activator regulatory domain-containing protein</fullName>
    </recommendedName>
</protein>
<evidence type="ECO:0000256" key="1">
    <source>
        <dbReference type="ARBA" id="ARBA00023242"/>
    </source>
</evidence>
<feature type="region of interest" description="Disordered" evidence="2">
    <location>
        <begin position="72"/>
        <end position="98"/>
    </location>
</feature>
<keyword evidence="1" id="KW-0539">Nucleus</keyword>
<feature type="compositionally biased region" description="Low complexity" evidence="2">
    <location>
        <begin position="697"/>
        <end position="717"/>
    </location>
</feature>
<dbReference type="Proteomes" id="UP000799757">
    <property type="component" value="Unassembled WGS sequence"/>
</dbReference>
<evidence type="ECO:0000259" key="3">
    <source>
        <dbReference type="SMART" id="SM00906"/>
    </source>
</evidence>
<dbReference type="AlphaFoldDB" id="A0A6A6WRI6"/>
<sequence length="717" mass="80685">MELSIAGINALFCETNADGITQCDATETTACSECSSRNHKCQFTKETNRRMSSIKQVQDLQSQLAELRQENSHLRTKFPDQDTTQRPARNHQGDNNTSLQPALQSIQSLQNVQAPVRLPAPDMKNFESVRRNVRIHSRGIFDPPSQPRQSNPQANVVQDFPEMPIRSDFAHLSRAYLDSIHESFPVLHWPTFQNEVDQIYTARSFQGMSREWIGLFFAVMACGTLQTPTTSPRLLKGVNSGTVYFEIATHALTPWPQEFTTVHAKAALLLSIFATESGMKSAGSAWAAAAVRIAQIGGLSSEVESWPAVDGEMRRRLWWSIYTWDRISSFQSNCPMLINENDCDVPMPSSIEDRYIQPQGFARPRISQPPFTGFLAVIQVARLFSQLYQTLKSSNITAQTLQAYEEKFHSKLLLFPESYQIMSEAYLEPVALFPILTLQLARFCFYRRNLSPVCRPTERSDALRRCTSVAQDTAKYISRTLHSPPGKQESEKSWQTRVSQFASNTICIHLWRCMLVLCLRADYEAALMCLHLAITIGDIRRINIACGKNLTFFLERLVDRVRSGNGGHHQLEHDEEMLAYASGDLQGSLEHAWVWGPGNDFASVSPSPHTSPRSGSHIRNTDEPMQGTHLPLRPNTGSSENGTRDWDGWGRVEQMMHQLMEEHRARLAQPPSYYPVPHNPVKRVQLAPDAASSPTKSLPMSPPTQSSSSRISIANII</sequence>
<dbReference type="CDD" id="cd12148">
    <property type="entry name" value="fungal_TF_MHR"/>
    <property type="match status" value="1"/>
</dbReference>
<dbReference type="GO" id="GO:0006351">
    <property type="term" value="P:DNA-templated transcription"/>
    <property type="evidence" value="ECO:0007669"/>
    <property type="project" value="InterPro"/>
</dbReference>
<dbReference type="PANTHER" id="PTHR46910">
    <property type="entry name" value="TRANSCRIPTION FACTOR PDR1"/>
    <property type="match status" value="1"/>
</dbReference>
<dbReference type="InterPro" id="IPR007219">
    <property type="entry name" value="XnlR_reg_dom"/>
</dbReference>
<reference evidence="4" key="1">
    <citation type="journal article" date="2020" name="Stud. Mycol.">
        <title>101 Dothideomycetes genomes: a test case for predicting lifestyles and emergence of pathogens.</title>
        <authorList>
            <person name="Haridas S."/>
            <person name="Albert R."/>
            <person name="Binder M."/>
            <person name="Bloem J."/>
            <person name="Labutti K."/>
            <person name="Salamov A."/>
            <person name="Andreopoulos B."/>
            <person name="Baker S."/>
            <person name="Barry K."/>
            <person name="Bills G."/>
            <person name="Bluhm B."/>
            <person name="Cannon C."/>
            <person name="Castanera R."/>
            <person name="Culley D."/>
            <person name="Daum C."/>
            <person name="Ezra D."/>
            <person name="Gonzalez J."/>
            <person name="Henrissat B."/>
            <person name="Kuo A."/>
            <person name="Liang C."/>
            <person name="Lipzen A."/>
            <person name="Lutzoni F."/>
            <person name="Magnuson J."/>
            <person name="Mondo S."/>
            <person name="Nolan M."/>
            <person name="Ohm R."/>
            <person name="Pangilinan J."/>
            <person name="Park H.-J."/>
            <person name="Ramirez L."/>
            <person name="Alfaro M."/>
            <person name="Sun H."/>
            <person name="Tritt A."/>
            <person name="Yoshinaga Y."/>
            <person name="Zwiers L.-H."/>
            <person name="Turgeon B."/>
            <person name="Goodwin S."/>
            <person name="Spatafora J."/>
            <person name="Crous P."/>
            <person name="Grigoriev I."/>
        </authorList>
    </citation>
    <scope>NUCLEOTIDE SEQUENCE</scope>
    <source>
        <strain evidence="4">CBS 109.77</strain>
    </source>
</reference>
<name>A0A6A6WRI6_9PLEO</name>
<accession>A0A6A6WRI6</accession>
<dbReference type="Pfam" id="PF04082">
    <property type="entry name" value="Fungal_trans"/>
    <property type="match status" value="1"/>
</dbReference>
<dbReference type="PANTHER" id="PTHR46910:SF1">
    <property type="entry name" value="MISCELLANEOUS ZN(II)2CYS6 TRANSCRIPTION FACTOR (EUROFUNG)-RELATED"/>
    <property type="match status" value="1"/>
</dbReference>
<dbReference type="OrthoDB" id="2110361at2759"/>
<feature type="compositionally biased region" description="Polar residues" evidence="2">
    <location>
        <begin position="604"/>
        <end position="618"/>
    </location>
</feature>
<dbReference type="GO" id="GO:0003677">
    <property type="term" value="F:DNA binding"/>
    <property type="evidence" value="ECO:0007669"/>
    <property type="project" value="InterPro"/>
</dbReference>
<dbReference type="InterPro" id="IPR036864">
    <property type="entry name" value="Zn2-C6_fun-type_DNA-bd_sf"/>
</dbReference>